<evidence type="ECO:0000313" key="2">
    <source>
        <dbReference type="EMBL" id="EAS02667.2"/>
    </source>
</evidence>
<dbReference type="GeneID" id="7833796"/>
<dbReference type="CDD" id="cd22753">
    <property type="entry name" value="OTU_ALG13-like"/>
    <property type="match status" value="1"/>
</dbReference>
<dbReference type="CDD" id="cd04458">
    <property type="entry name" value="CSP_CDS"/>
    <property type="match status" value="1"/>
</dbReference>
<sequence length="1115" mass="129441">MDFNSSLLQEALLKIQNQRDQPQVINSTIKNLLHSNNLAIRPIPEGGSNLMRAVSDCLYFTTSKYQEIQALCFKYFQKLFQQKKLTRTLEKFYHNFQLLSDYCNNPELSIFDDVNLEVVSMIYKVKVIVFSVGDDSYLNSKQFNSKNHTKIIQLLWDDGIYTPVYDEQFLDHAKMAQNLVYEILGKVIEAELVNPDHDFVHLEFQHQQDKENKRESRKSPYKFPAPTEGLQIKRSFSQQNLKELDQDKEKSNDKEFSAQVGYHNLKTANERIMTQSNKQQKHFTFNLNECNDEYEQPPAEDSKRQFFTEFLDPWTNLLLHQNEESQECAPISPVGYKQFMYIQMQQQQQINAYNYTQYQVPQIPPIYQPYPNAAPSPLPNPYTTQPPPTYNYFASPYPHYEDFAQPPPQMQADYQHVSEAWYATQQQQMHHYPYQVRYQEQNQIRYLPQQQQQQGQQQQGTNAQPPFAPINTNPIEPYKNRIVIPQPIEQQPQQQQTIIGNIYYHSPNQAINQGIPPTNNISNIGQQSFISTPPLPQNLPPAIIHQTQPSSIDNLTVLIPPDRVVNNINQNVIGRKQPIQQNYTQQSNTQFSNFNTSINDVHNITSLLDNDNIYHPQQIPNDNQQVFFRQSSQPQQQQNINFNMPYRQQQQQSEQQQLQSQGSSDEAQKQRQFSQKNYGLNSNSNNNQNNKQTYNQSQNVVAQNNPSNNYQQNNFKMSNQSKIPNDKIQKESKNNNTFNNNKMNPHLSNNSNSNINNNTNNQSFNTNYNNNTNNYNNNNNCNNNNSSNNNNSNSIGSSKNLQKQKIPNSNSIGSSNNIEDQKDPQKMKEPKKPEVLEQTEEKKKGRLKFFDTSNNFGFFNLDEDQSDVFVHLDDLQVTTVPKDILKHSSLMNLRFKFHFIKYIGKHKQSRKAVDIEYIPEESEETILPQFANVANSQSQETNSQSSKNTSSNTLNSVSSLSPDKKVRKGPNTQNYKPSQAQQSYQNSNNNANSNDNNNQYQFNNFKGQPPVNNNSIANQNNYNSNNSYNPNNHSNNQFNGSQYQKRNSYNNNNNINNGNPNNNYNYNNNNPNNNNYNSNFNNNNNNNFINNNNYKHYGQKTYPQNNGVSQRTQQY</sequence>
<dbReference type="EMBL" id="GG662527">
    <property type="protein sequence ID" value="EAS02667.2"/>
    <property type="molecule type" value="Genomic_DNA"/>
</dbReference>
<feature type="region of interest" description="Disordered" evidence="1">
    <location>
        <begin position="447"/>
        <end position="466"/>
    </location>
</feature>
<evidence type="ECO:0000256" key="1">
    <source>
        <dbReference type="SAM" id="MobiDB-lite"/>
    </source>
</evidence>
<feature type="compositionally biased region" description="Low complexity" evidence="1">
    <location>
        <begin position="808"/>
        <end position="818"/>
    </location>
</feature>
<feature type="compositionally biased region" description="Basic and acidic residues" evidence="1">
    <location>
        <begin position="819"/>
        <end position="840"/>
    </location>
</feature>
<dbReference type="RefSeq" id="XP_001022912.2">
    <property type="nucleotide sequence ID" value="XM_001022912.2"/>
</dbReference>
<feature type="compositionally biased region" description="Basic and acidic residues" evidence="1">
    <location>
        <begin position="206"/>
        <end position="218"/>
    </location>
</feature>
<dbReference type="Gene3D" id="3.90.70.80">
    <property type="match status" value="1"/>
</dbReference>
<feature type="region of interest" description="Disordered" evidence="1">
    <location>
        <begin position="646"/>
        <end position="692"/>
    </location>
</feature>
<gene>
    <name evidence="2" type="ORF">TTHERM_00579110</name>
</gene>
<feature type="region of interest" description="Disordered" evidence="1">
    <location>
        <begin position="934"/>
        <end position="1115"/>
    </location>
</feature>
<dbReference type="OrthoDB" id="422005at2759"/>
<dbReference type="Gene3D" id="2.40.50.140">
    <property type="entry name" value="Nucleic acid-binding proteins"/>
    <property type="match status" value="1"/>
</dbReference>
<feature type="compositionally biased region" description="Polar residues" evidence="1">
    <location>
        <begin position="1101"/>
        <end position="1115"/>
    </location>
</feature>
<dbReference type="InterPro" id="IPR012340">
    <property type="entry name" value="NA-bd_OB-fold"/>
</dbReference>
<organism evidence="2 3">
    <name type="scientific">Tetrahymena thermophila (strain SB210)</name>
    <dbReference type="NCBI Taxonomy" id="312017"/>
    <lineage>
        <taxon>Eukaryota</taxon>
        <taxon>Sar</taxon>
        <taxon>Alveolata</taxon>
        <taxon>Ciliophora</taxon>
        <taxon>Intramacronucleata</taxon>
        <taxon>Oligohymenophorea</taxon>
        <taxon>Hymenostomatida</taxon>
        <taxon>Tetrahymenina</taxon>
        <taxon>Tetrahymenidae</taxon>
        <taxon>Tetrahymena</taxon>
    </lineage>
</organism>
<reference evidence="3" key="1">
    <citation type="journal article" date="2006" name="PLoS Biol.">
        <title>Macronuclear genome sequence of the ciliate Tetrahymena thermophila, a model eukaryote.</title>
        <authorList>
            <person name="Eisen J.A."/>
            <person name="Coyne R.S."/>
            <person name="Wu M."/>
            <person name="Wu D."/>
            <person name="Thiagarajan M."/>
            <person name="Wortman J.R."/>
            <person name="Badger J.H."/>
            <person name="Ren Q."/>
            <person name="Amedeo P."/>
            <person name="Jones K.M."/>
            <person name="Tallon L.J."/>
            <person name="Delcher A.L."/>
            <person name="Salzberg S.L."/>
            <person name="Silva J.C."/>
            <person name="Haas B.J."/>
            <person name="Majoros W.H."/>
            <person name="Farzad M."/>
            <person name="Carlton J.M."/>
            <person name="Smith R.K. Jr."/>
            <person name="Garg J."/>
            <person name="Pearlman R.E."/>
            <person name="Karrer K.M."/>
            <person name="Sun L."/>
            <person name="Manning G."/>
            <person name="Elde N.C."/>
            <person name="Turkewitz A.P."/>
            <person name="Asai D.J."/>
            <person name="Wilkes D.E."/>
            <person name="Wang Y."/>
            <person name="Cai H."/>
            <person name="Collins K."/>
            <person name="Stewart B.A."/>
            <person name="Lee S.R."/>
            <person name="Wilamowska K."/>
            <person name="Weinberg Z."/>
            <person name="Ruzzo W.L."/>
            <person name="Wloga D."/>
            <person name="Gaertig J."/>
            <person name="Frankel J."/>
            <person name="Tsao C.-C."/>
            <person name="Gorovsky M.A."/>
            <person name="Keeling P.J."/>
            <person name="Waller R.F."/>
            <person name="Patron N.J."/>
            <person name="Cherry J.M."/>
            <person name="Stover N.A."/>
            <person name="Krieger C.J."/>
            <person name="del Toro C."/>
            <person name="Ryder H.F."/>
            <person name="Williamson S.C."/>
            <person name="Barbeau R.A."/>
            <person name="Hamilton E.P."/>
            <person name="Orias E."/>
        </authorList>
    </citation>
    <scope>NUCLEOTIDE SEQUENCE [LARGE SCALE GENOMIC DNA]</scope>
    <source>
        <strain evidence="3">SB210</strain>
    </source>
</reference>
<dbReference type="eggNOG" id="ENOG502T07N">
    <property type="taxonomic scope" value="Eukaryota"/>
</dbReference>
<feature type="region of interest" description="Disordered" evidence="1">
    <location>
        <begin position="206"/>
        <end position="226"/>
    </location>
</feature>
<dbReference type="Proteomes" id="UP000009168">
    <property type="component" value="Unassembled WGS sequence"/>
</dbReference>
<dbReference type="GO" id="GO:0003677">
    <property type="term" value="F:DNA binding"/>
    <property type="evidence" value="ECO:0007669"/>
    <property type="project" value="UniProtKB-KW"/>
</dbReference>
<feature type="compositionally biased region" description="Low complexity" evidence="1">
    <location>
        <begin position="935"/>
        <end position="961"/>
    </location>
</feature>
<accession>I7LWQ7</accession>
<dbReference type="InParanoid" id="I7LWQ7"/>
<dbReference type="AlphaFoldDB" id="I7LWQ7"/>
<dbReference type="KEGG" id="tet:TTHERM_00579110"/>
<keyword evidence="2" id="KW-0238">DNA-binding</keyword>
<name>I7LWQ7_TETTS</name>
<proteinExistence type="predicted"/>
<dbReference type="InterPro" id="IPR002059">
    <property type="entry name" value="CSP_DNA-bd"/>
</dbReference>
<evidence type="ECO:0000313" key="3">
    <source>
        <dbReference type="Proteomes" id="UP000009168"/>
    </source>
</evidence>
<feature type="compositionally biased region" description="Low complexity" evidence="1">
    <location>
        <begin position="675"/>
        <end position="692"/>
    </location>
</feature>
<feature type="compositionally biased region" description="Low complexity" evidence="1">
    <location>
        <begin position="449"/>
        <end position="460"/>
    </location>
</feature>
<feature type="compositionally biased region" description="Low complexity" evidence="1">
    <location>
        <begin position="978"/>
        <end position="1005"/>
    </location>
</feature>
<feature type="compositionally biased region" description="Low complexity" evidence="1">
    <location>
        <begin position="1012"/>
        <end position="1094"/>
    </location>
</feature>
<feature type="region of interest" description="Disordered" evidence="1">
    <location>
        <begin position="727"/>
        <end position="840"/>
    </location>
</feature>
<dbReference type="SUPFAM" id="SSF50249">
    <property type="entry name" value="Nucleic acid-binding proteins"/>
    <property type="match status" value="1"/>
</dbReference>
<keyword evidence="3" id="KW-1185">Reference proteome</keyword>
<protein>
    <submittedName>
        <fullName evidence="2">Cold-shock DNA-binding domain protein</fullName>
    </submittedName>
</protein>
<feature type="compositionally biased region" description="Low complexity" evidence="1">
    <location>
        <begin position="734"/>
        <end position="800"/>
    </location>
</feature>
<dbReference type="InterPro" id="IPR049769">
    <property type="entry name" value="OTU_OTU"/>
</dbReference>
<feature type="compositionally biased region" description="Low complexity" evidence="1">
    <location>
        <begin position="648"/>
        <end position="664"/>
    </location>
</feature>